<dbReference type="Proteomes" id="UP000217265">
    <property type="component" value="Chromosome"/>
</dbReference>
<feature type="domain" description="Glycosyltransferase 2-like" evidence="1">
    <location>
        <begin position="478"/>
        <end position="607"/>
    </location>
</feature>
<dbReference type="Pfam" id="PF13692">
    <property type="entry name" value="Glyco_trans_1_4"/>
    <property type="match status" value="1"/>
</dbReference>
<accession>A0A290Q7N2</accession>
<dbReference type="EMBL" id="CP023344">
    <property type="protein sequence ID" value="ATC64725.1"/>
    <property type="molecule type" value="Genomic_DNA"/>
</dbReference>
<dbReference type="CDD" id="cd04184">
    <property type="entry name" value="GT2_RfbC_Mx_like"/>
    <property type="match status" value="1"/>
</dbReference>
<gene>
    <name evidence="2" type="ORF">CMV30_12565</name>
</gene>
<evidence type="ECO:0000313" key="3">
    <source>
        <dbReference type="Proteomes" id="UP000217265"/>
    </source>
</evidence>
<dbReference type="InterPro" id="IPR050834">
    <property type="entry name" value="Glycosyltransf_2"/>
</dbReference>
<dbReference type="Gene3D" id="3.40.50.2000">
    <property type="entry name" value="Glycogen Phosphorylase B"/>
    <property type="match status" value="1"/>
</dbReference>
<dbReference type="AlphaFoldDB" id="A0A290Q7N2"/>
<dbReference type="KEGG" id="vbh:CMV30_12565"/>
<dbReference type="SUPFAM" id="SSF53756">
    <property type="entry name" value="UDP-Glycosyltransferase/glycogen phosphorylase"/>
    <property type="match status" value="1"/>
</dbReference>
<dbReference type="SUPFAM" id="SSF53448">
    <property type="entry name" value="Nucleotide-diphospho-sugar transferases"/>
    <property type="match status" value="2"/>
</dbReference>
<dbReference type="CDD" id="cd03801">
    <property type="entry name" value="GT4_PimA-like"/>
    <property type="match status" value="1"/>
</dbReference>
<evidence type="ECO:0000313" key="2">
    <source>
        <dbReference type="EMBL" id="ATC64725.1"/>
    </source>
</evidence>
<sequence>MRSSAFYGKPVNILFVNYGNETSNSLNHIYGFASAARQAGHSSAITLPQLGRLRSIIKRNSPPIVSYDECIRSSPFPNHKPPDIVHAWTPRECVRTFVTACRQQAPLARLIIHLEDNEEILLETYSGKSIAELQSLPSKALRSVIPPQLAHPFRYREFLKESDGITCITERLKRFCPPAIHSRLLYPGIELPSFTTREAAAQSRLALPDSRLSGEKWIVYTGSTTFANLADIRTLLIAVHMLNEQGTPCKLIRTGINPAALAAQLDTLAREYIIDLGFVDKTEIPSLLSLADALVQPGAPDNFNDYRLPSKIPEFLASGRATIIPRANIGHHIIEGEHALLLKTGSAQEIADQCLRVFSDPALAARLSAGGREFARQHFDLQKNTQDLLKFYEEVLANSRPRPLARKIIPPLVSNWINDARNFLWPDHTEHQPESPGPFIESEYTRWLKQHDRSSSAQTASVRNTLNSLPIPAQHRLSILMPVYNTDPRWLTRAIDSVRNQLYPNWELCIADDASTEPPIRRLLAKESASDPRIKIIYRERNGHISEASNSALTLATGAFVVLLDHDDELHPHALAEAALALSKNPGLDLLYSDRDKIDDYGKRFAPYFKPDWNPDLLLAQNYLCHLIIFRTERLRQIGGFRKGYEGSQDWDLALRYTEGLGPDKIHHIPKVLYHWRAAPGSTALHLNEKNSYPQRAARKALTDHLTRTATSAELLPTPGQHWRIKYTLPSPAPTVCIALPLIDRIIDALASAEKIHTATSYDSSRLLVGMHADHAASNPAPTKVSCSRTVARISSLICNGSPGYASYANQLARASNAKILTFLDPDLFPTNPGWLDELVSQLSRKEIGAVGGHIIGPDKKILQTGIIIEPSVAGDRFTALSAFAWSDPNSDGYNNRLRLVQDYTALSADGLAIKRDLFLRLGGFDESFASHQSAAIDLCLRIRQSGLRVINTPHAQLMRATNTRFEIPHTDRIALFQRWSSTHLHDPAYNRNLALYGGGFSLAFPPR</sequence>
<dbReference type="InterPro" id="IPR029044">
    <property type="entry name" value="Nucleotide-diphossugar_trans"/>
</dbReference>
<dbReference type="PANTHER" id="PTHR43685">
    <property type="entry name" value="GLYCOSYLTRANSFERASE"/>
    <property type="match status" value="1"/>
</dbReference>
<dbReference type="OrthoDB" id="9800276at2"/>
<organism evidence="2 3">
    <name type="scientific">Nibricoccus aquaticus</name>
    <dbReference type="NCBI Taxonomy" id="2576891"/>
    <lineage>
        <taxon>Bacteria</taxon>
        <taxon>Pseudomonadati</taxon>
        <taxon>Verrucomicrobiota</taxon>
        <taxon>Opitutia</taxon>
        <taxon>Opitutales</taxon>
        <taxon>Opitutaceae</taxon>
        <taxon>Nibricoccus</taxon>
    </lineage>
</organism>
<dbReference type="InterPro" id="IPR001173">
    <property type="entry name" value="Glyco_trans_2-like"/>
</dbReference>
<dbReference type="PANTHER" id="PTHR43685:SF2">
    <property type="entry name" value="GLYCOSYLTRANSFERASE 2-LIKE DOMAIN-CONTAINING PROTEIN"/>
    <property type="match status" value="1"/>
</dbReference>
<dbReference type="Pfam" id="PF00535">
    <property type="entry name" value="Glycos_transf_2"/>
    <property type="match status" value="1"/>
</dbReference>
<proteinExistence type="predicted"/>
<evidence type="ECO:0000259" key="1">
    <source>
        <dbReference type="Pfam" id="PF00535"/>
    </source>
</evidence>
<reference evidence="2 3" key="1">
    <citation type="submission" date="2017-09" db="EMBL/GenBank/DDBJ databases">
        <title>Complete genome sequence of Verrucomicrobial strain HZ-65, isolated from freshwater.</title>
        <authorList>
            <person name="Choi A."/>
        </authorList>
    </citation>
    <scope>NUCLEOTIDE SEQUENCE [LARGE SCALE GENOMIC DNA]</scope>
    <source>
        <strain evidence="2 3">HZ-65</strain>
    </source>
</reference>
<keyword evidence="3" id="KW-1185">Reference proteome</keyword>
<dbReference type="GO" id="GO:0044010">
    <property type="term" value="P:single-species biofilm formation"/>
    <property type="evidence" value="ECO:0007669"/>
    <property type="project" value="TreeGrafter"/>
</dbReference>
<dbReference type="Gene3D" id="3.90.550.10">
    <property type="entry name" value="Spore Coat Polysaccharide Biosynthesis Protein SpsA, Chain A"/>
    <property type="match status" value="2"/>
</dbReference>
<name>A0A290Q7N2_9BACT</name>
<protein>
    <recommendedName>
        <fullName evidence="1">Glycosyltransferase 2-like domain-containing protein</fullName>
    </recommendedName>
</protein>